<evidence type="ECO:0000259" key="13">
    <source>
        <dbReference type="Pfam" id="PF08022"/>
    </source>
</evidence>
<dbReference type="GO" id="GO:0005886">
    <property type="term" value="C:plasma membrane"/>
    <property type="evidence" value="ECO:0007669"/>
    <property type="project" value="TreeGrafter"/>
</dbReference>
<evidence type="ECO:0000259" key="14">
    <source>
        <dbReference type="Pfam" id="PF08030"/>
    </source>
</evidence>
<evidence type="ECO:0000313" key="15">
    <source>
        <dbReference type="EMBL" id="VEU24383.1"/>
    </source>
</evidence>
<dbReference type="Pfam" id="PF01794">
    <property type="entry name" value="Ferric_reduct"/>
    <property type="match status" value="1"/>
</dbReference>
<dbReference type="Gene3D" id="3.40.50.80">
    <property type="entry name" value="Nucleotide-binding domain of ferredoxin-NADP reductase (FNR) module"/>
    <property type="match status" value="1"/>
</dbReference>
<evidence type="ECO:0000256" key="8">
    <source>
        <dbReference type="ARBA" id="ARBA00023002"/>
    </source>
</evidence>
<organism evidence="15 16">
    <name type="scientific">Brettanomyces naardenensis</name>
    <name type="common">Yeast</name>
    <dbReference type="NCBI Taxonomy" id="13370"/>
    <lineage>
        <taxon>Eukaryota</taxon>
        <taxon>Fungi</taxon>
        <taxon>Dikarya</taxon>
        <taxon>Ascomycota</taxon>
        <taxon>Saccharomycotina</taxon>
        <taxon>Pichiomycetes</taxon>
        <taxon>Pichiales</taxon>
        <taxon>Pichiaceae</taxon>
        <taxon>Brettanomyces</taxon>
    </lineage>
</organism>
<dbReference type="GO" id="GO:0006826">
    <property type="term" value="P:iron ion transport"/>
    <property type="evidence" value="ECO:0007669"/>
    <property type="project" value="TreeGrafter"/>
</dbReference>
<keyword evidence="8" id="KW-0560">Oxidoreductase</keyword>
<evidence type="ECO:0000256" key="9">
    <source>
        <dbReference type="ARBA" id="ARBA00023065"/>
    </source>
</evidence>
<feature type="transmembrane region" description="Helical" evidence="11">
    <location>
        <begin position="100"/>
        <end position="120"/>
    </location>
</feature>
<dbReference type="Pfam" id="PF08030">
    <property type="entry name" value="NAD_binding_6"/>
    <property type="match status" value="1"/>
</dbReference>
<dbReference type="GO" id="GO:0015677">
    <property type="term" value="P:copper ion import"/>
    <property type="evidence" value="ECO:0007669"/>
    <property type="project" value="TreeGrafter"/>
</dbReference>
<feature type="domain" description="Ferric oxidoreductase" evidence="12">
    <location>
        <begin position="100"/>
        <end position="212"/>
    </location>
</feature>
<feature type="transmembrane region" description="Helical" evidence="11">
    <location>
        <begin position="196"/>
        <end position="214"/>
    </location>
</feature>
<dbReference type="Proteomes" id="UP000290900">
    <property type="component" value="Unassembled WGS sequence"/>
</dbReference>
<feature type="domain" description="Ferric reductase NAD binding" evidence="14">
    <location>
        <begin position="348"/>
        <end position="509"/>
    </location>
</feature>
<dbReference type="SFLD" id="SFLDS00052">
    <property type="entry name" value="Ferric_Reductase_Domain"/>
    <property type="match status" value="1"/>
</dbReference>
<dbReference type="PANTHER" id="PTHR32361:SF9">
    <property type="entry name" value="FERRIC REDUCTASE TRANSMEMBRANE COMPONENT 3-RELATED"/>
    <property type="match status" value="1"/>
</dbReference>
<evidence type="ECO:0000256" key="2">
    <source>
        <dbReference type="ARBA" id="ARBA00022448"/>
    </source>
</evidence>
<keyword evidence="4 11" id="KW-0812">Transmembrane</keyword>
<dbReference type="AlphaFoldDB" id="A0A448YTZ0"/>
<dbReference type="EMBL" id="CAACVR010000076">
    <property type="protein sequence ID" value="VEU24383.1"/>
    <property type="molecule type" value="Genomic_DNA"/>
</dbReference>
<feature type="transmembrane region" description="Helical" evidence="11">
    <location>
        <begin position="132"/>
        <end position="153"/>
    </location>
</feature>
<dbReference type="InterPro" id="IPR013130">
    <property type="entry name" value="Fe3_Rdtase_TM_dom"/>
</dbReference>
<feature type="transmembrane region" description="Helical" evidence="11">
    <location>
        <begin position="69"/>
        <end position="88"/>
    </location>
</feature>
<dbReference type="OrthoDB" id="17725at2759"/>
<dbReference type="CDD" id="cd06186">
    <property type="entry name" value="NOX_Duox_like_FAD_NADP"/>
    <property type="match status" value="1"/>
</dbReference>
<dbReference type="STRING" id="13370.A0A448YTZ0"/>
<dbReference type="Pfam" id="PF08022">
    <property type="entry name" value="FAD_binding_8"/>
    <property type="match status" value="1"/>
</dbReference>
<keyword evidence="10 11" id="KW-0472">Membrane</keyword>
<protein>
    <submittedName>
        <fullName evidence="15">DEKNAAC105541</fullName>
    </submittedName>
</protein>
<evidence type="ECO:0000256" key="6">
    <source>
        <dbReference type="ARBA" id="ARBA00022982"/>
    </source>
</evidence>
<keyword evidence="9" id="KW-0406">Ion transport</keyword>
<proteinExistence type="predicted"/>
<dbReference type="InterPro" id="IPR013121">
    <property type="entry name" value="Fe_red_NAD-bd_6"/>
</dbReference>
<sequence>MVDDFIDDTVSLTKRHGSSHYANIKYGYAVLGLSLLYLAYRELALFYYHRAWEKSGRSTSKLGLVNIPIQYFATILFLLMLILSLFNMDLDNFGGQLKRFGRIAYSLTPLNIFLAIRPSPFHLDNYLDTLQLHLWSSRVILFFTLAHGVGYFVKWGTSEFYKTFRLLNFIGVLAFVLVSVLAVINWRPIRRRWYRYFYIFHNVTAYFYILAIGFHARPGVTPIAVLNILLLIYLLVMKYKDLHQIRVTEIVEEEGSDLKIVRIPRGSAPESYLPGGHCRLSARPKTIWDWNWLFPSHPYTITGVVDREDGQMNLIVKEKTFEVVPFGDYDLQSYFSSSLSINFFHTAENINIVCGGSGISYGIPIFEYFKEKIDNGSTDIHLQFVWIISNEEDLFVVRHLRISGVEIYVTSEKNGNSDPIDDVDSGAASAVGTNGISERGIELDAIDSTADGGESFASKKTFENVVRFVGRPNLGSILAGNMAATIDYANKWIIVCGPDELVSDCREIAERHKCRFFSEEYAM</sequence>
<evidence type="ECO:0000256" key="4">
    <source>
        <dbReference type="ARBA" id="ARBA00022692"/>
    </source>
</evidence>
<dbReference type="InterPro" id="IPR051410">
    <property type="entry name" value="Ferric/Cupric_Reductase"/>
</dbReference>
<feature type="transmembrane region" description="Helical" evidence="11">
    <location>
        <begin position="26"/>
        <end position="48"/>
    </location>
</feature>
<feature type="transmembrane region" description="Helical" evidence="11">
    <location>
        <begin position="165"/>
        <end position="184"/>
    </location>
</feature>
<gene>
    <name evidence="15" type="ORF">BRENAR_LOCUS5111</name>
</gene>
<evidence type="ECO:0000259" key="12">
    <source>
        <dbReference type="Pfam" id="PF01794"/>
    </source>
</evidence>
<dbReference type="InterPro" id="IPR039261">
    <property type="entry name" value="FNR_nucleotide-bd"/>
</dbReference>
<evidence type="ECO:0000256" key="7">
    <source>
        <dbReference type="ARBA" id="ARBA00022989"/>
    </source>
</evidence>
<evidence type="ECO:0000313" key="16">
    <source>
        <dbReference type="Proteomes" id="UP000290900"/>
    </source>
</evidence>
<dbReference type="GO" id="GO:0006879">
    <property type="term" value="P:intracellular iron ion homeostasis"/>
    <property type="evidence" value="ECO:0007669"/>
    <property type="project" value="TreeGrafter"/>
</dbReference>
<feature type="transmembrane region" description="Helical" evidence="11">
    <location>
        <begin position="220"/>
        <end position="236"/>
    </location>
</feature>
<dbReference type="PANTHER" id="PTHR32361">
    <property type="entry name" value="FERRIC/CUPRIC REDUCTASE TRANSMEMBRANE COMPONENT"/>
    <property type="match status" value="1"/>
</dbReference>
<dbReference type="FunCoup" id="A0A448YTZ0">
    <property type="interactions" value="14"/>
</dbReference>
<keyword evidence="16" id="KW-1185">Reference proteome</keyword>
<dbReference type="SFLD" id="SFLDF00463">
    <property type="entry name" value="AIM14"/>
    <property type="match status" value="1"/>
</dbReference>
<feature type="domain" description="FAD-binding 8" evidence="13">
    <location>
        <begin position="256"/>
        <end position="319"/>
    </location>
</feature>
<reference evidence="15 16" key="1">
    <citation type="submission" date="2018-12" db="EMBL/GenBank/DDBJ databases">
        <authorList>
            <person name="Tiukova I."/>
            <person name="Dainat J."/>
        </authorList>
    </citation>
    <scope>NUCLEOTIDE SEQUENCE [LARGE SCALE GENOMIC DNA]</scope>
</reference>
<dbReference type="InterPro" id="IPR013112">
    <property type="entry name" value="FAD-bd_8"/>
</dbReference>
<dbReference type="SFLD" id="SFLDG01168">
    <property type="entry name" value="Ferric_reductase_subgroup_(FRE"/>
    <property type="match status" value="1"/>
</dbReference>
<evidence type="ECO:0000256" key="11">
    <source>
        <dbReference type="SAM" id="Phobius"/>
    </source>
</evidence>
<evidence type="ECO:0000256" key="10">
    <source>
        <dbReference type="ARBA" id="ARBA00023136"/>
    </source>
</evidence>
<evidence type="ECO:0000256" key="5">
    <source>
        <dbReference type="ARBA" id="ARBA00022827"/>
    </source>
</evidence>
<dbReference type="GO" id="GO:0000293">
    <property type="term" value="F:ferric-chelate reductase activity"/>
    <property type="evidence" value="ECO:0007669"/>
    <property type="project" value="UniProtKB-ARBA"/>
</dbReference>
<keyword evidence="2" id="KW-0813">Transport</keyword>
<keyword evidence="3" id="KW-0285">Flavoprotein</keyword>
<comment type="subcellular location">
    <subcellularLocation>
        <location evidence="1">Membrane</location>
        <topology evidence="1">Multi-pass membrane protein</topology>
    </subcellularLocation>
</comment>
<name>A0A448YTZ0_BRENA</name>
<dbReference type="InParanoid" id="A0A448YTZ0"/>
<evidence type="ECO:0000256" key="3">
    <source>
        <dbReference type="ARBA" id="ARBA00022630"/>
    </source>
</evidence>
<evidence type="ECO:0000256" key="1">
    <source>
        <dbReference type="ARBA" id="ARBA00004141"/>
    </source>
</evidence>
<keyword evidence="7 11" id="KW-1133">Transmembrane helix</keyword>
<keyword evidence="5" id="KW-0274">FAD</keyword>
<accession>A0A448YTZ0</accession>
<keyword evidence="6" id="KW-0249">Electron transport</keyword>